<sequence length="387" mass="42403">MEIDLKRLIGMLDELNEVTDEGEGMTRPAFSDFEDEAHRWFIKKCRELGLRTHQDAFGNSFGTLGPEEGKGILIGSHLDTVNNGGKFDGALGVITALEVAATLIDNKVPLKKPVTVVAFRAEEVGLIGSSVFTDLLERTDRFEEWLAGINRTAATVDESIGYEDYTDYLELHIEQGKNLETSGKNIGIVNSIASLNRMNVTVHGEAGHAGTISMEERNDALMNTAKILTEFERIVKSYGAPNVGTVGTLQVYPSSPNVIPGKVEFSIDLRGDDMDTLKEIINQFKQYAEENFKVDIVQNPAKAPAHMSEKIMAYIRESCEENGLSYEVLTSGANHDANPLSRRMNAGMIFIPSKDGISHNPAEFSSDEDIEAGAKAMLGAVEKLLDE</sequence>
<dbReference type="InterPro" id="IPR001261">
    <property type="entry name" value="ArgE/DapE_CS"/>
</dbReference>
<dbReference type="InterPro" id="IPR010158">
    <property type="entry name" value="Amidase_Cbmase"/>
</dbReference>
<dbReference type="Pfam" id="PF07687">
    <property type="entry name" value="M20_dimer"/>
    <property type="match status" value="1"/>
</dbReference>
<accession>A0ABV2EE51</accession>
<keyword evidence="5" id="KW-1185">Reference proteome</keyword>
<dbReference type="EMBL" id="JBDZDV010000008">
    <property type="protein sequence ID" value="MET3112065.1"/>
    <property type="molecule type" value="Genomic_DNA"/>
</dbReference>
<evidence type="ECO:0000313" key="5">
    <source>
        <dbReference type="Proteomes" id="UP001549019"/>
    </source>
</evidence>
<reference evidence="4 5" key="1">
    <citation type="submission" date="2024-05" db="EMBL/GenBank/DDBJ databases">
        <title>Genomic Encyclopedia of Type Strains, Phase IV (KMG-IV): sequencing the most valuable type-strain genomes for metagenomic binning, comparative biology and taxonomic classification.</title>
        <authorList>
            <person name="Goeker M."/>
        </authorList>
    </citation>
    <scope>NUCLEOTIDE SEQUENCE [LARGE SCALE GENOMIC DNA]</scope>
    <source>
        <strain evidence="4 5">DSM 25286</strain>
    </source>
</reference>
<dbReference type="NCBIfam" id="TIGR01879">
    <property type="entry name" value="hydantase"/>
    <property type="match status" value="1"/>
</dbReference>
<keyword evidence="2" id="KW-0378">Hydrolase</keyword>
<dbReference type="InterPro" id="IPR036264">
    <property type="entry name" value="Bact_exopeptidase_dim_dom"/>
</dbReference>
<dbReference type="Gene3D" id="3.40.630.10">
    <property type="entry name" value="Zn peptidases"/>
    <property type="match status" value="1"/>
</dbReference>
<protein>
    <submittedName>
        <fullName evidence="4">Hydantoinase/carbamoylase family amidase</fullName>
    </submittedName>
</protein>
<evidence type="ECO:0000256" key="2">
    <source>
        <dbReference type="ARBA" id="ARBA00022801"/>
    </source>
</evidence>
<organism evidence="4 5">
    <name type="scientific">Salinicoccus halitifaciens</name>
    <dbReference type="NCBI Taxonomy" id="1073415"/>
    <lineage>
        <taxon>Bacteria</taxon>
        <taxon>Bacillati</taxon>
        <taxon>Bacillota</taxon>
        <taxon>Bacilli</taxon>
        <taxon>Bacillales</taxon>
        <taxon>Staphylococcaceae</taxon>
        <taxon>Salinicoccus</taxon>
    </lineage>
</organism>
<gene>
    <name evidence="4" type="ORF">ABHD89_002491</name>
</gene>
<dbReference type="SUPFAM" id="SSF55031">
    <property type="entry name" value="Bacterial exopeptidase dimerisation domain"/>
    <property type="match status" value="1"/>
</dbReference>
<name>A0ABV2EE51_9STAP</name>
<evidence type="ECO:0000256" key="1">
    <source>
        <dbReference type="ARBA" id="ARBA00006153"/>
    </source>
</evidence>
<dbReference type="PANTHER" id="PTHR32494:SF5">
    <property type="entry name" value="ALLANTOATE AMIDOHYDROLASE"/>
    <property type="match status" value="1"/>
</dbReference>
<dbReference type="Gene3D" id="3.30.70.360">
    <property type="match status" value="1"/>
</dbReference>
<dbReference type="Pfam" id="PF01546">
    <property type="entry name" value="Peptidase_M20"/>
    <property type="match status" value="1"/>
</dbReference>
<dbReference type="Proteomes" id="UP001549019">
    <property type="component" value="Unassembled WGS sequence"/>
</dbReference>
<evidence type="ECO:0000313" key="4">
    <source>
        <dbReference type="EMBL" id="MET3112065.1"/>
    </source>
</evidence>
<dbReference type="InterPro" id="IPR002933">
    <property type="entry name" value="Peptidase_M20"/>
</dbReference>
<dbReference type="InterPro" id="IPR011650">
    <property type="entry name" value="Peptidase_M20_dimer"/>
</dbReference>
<dbReference type="PANTHER" id="PTHR32494">
    <property type="entry name" value="ALLANTOATE DEIMINASE-RELATED"/>
    <property type="match status" value="1"/>
</dbReference>
<comment type="similarity">
    <text evidence="1">Belongs to the peptidase M20 family.</text>
</comment>
<dbReference type="PIRSF" id="PIRSF001235">
    <property type="entry name" value="Amidase_carbamoylase"/>
    <property type="match status" value="1"/>
</dbReference>
<proteinExistence type="inferred from homology"/>
<dbReference type="CDD" id="cd03884">
    <property type="entry name" value="M20_bAS"/>
    <property type="match status" value="1"/>
</dbReference>
<dbReference type="PROSITE" id="PS00758">
    <property type="entry name" value="ARGE_DAPE_CPG2_1"/>
    <property type="match status" value="1"/>
</dbReference>
<comment type="caution">
    <text evidence="4">The sequence shown here is derived from an EMBL/GenBank/DDBJ whole genome shotgun (WGS) entry which is preliminary data.</text>
</comment>
<dbReference type="RefSeq" id="WP_230822510.1">
    <property type="nucleotide sequence ID" value="NZ_JAJNCU010000008.1"/>
</dbReference>
<evidence type="ECO:0000259" key="3">
    <source>
        <dbReference type="Pfam" id="PF07687"/>
    </source>
</evidence>
<feature type="domain" description="Peptidase M20 dimerisation" evidence="3">
    <location>
        <begin position="197"/>
        <end position="293"/>
    </location>
</feature>
<dbReference type="SUPFAM" id="SSF53187">
    <property type="entry name" value="Zn-dependent exopeptidases"/>
    <property type="match status" value="1"/>
</dbReference>